<dbReference type="InterPro" id="IPR042557">
    <property type="entry name" value="SCO4226"/>
</dbReference>
<protein>
    <recommendedName>
        <fullName evidence="4">Gualylate cyclase</fullName>
    </recommendedName>
</protein>
<dbReference type="KEGG" id="sge:DWG14_04611"/>
<dbReference type="EMBL" id="CP032427">
    <property type="protein sequence ID" value="AYC40348.1"/>
    <property type="molecule type" value="Genomic_DNA"/>
</dbReference>
<sequence>MEEDGDGTGTGRGRQPYGSGMTPPMCDGEEVKAMARYMDVHRGMHGITAEQLMEAHQADLAIEGEEGVHFERAWADPESGTVYCLSEAPSPEAVQRIHERTGHKADEVHPVPLSV</sequence>
<evidence type="ECO:0000313" key="3">
    <source>
        <dbReference type="Proteomes" id="UP000265765"/>
    </source>
</evidence>
<dbReference type="AlphaFoldDB" id="A0AAI8L2U8"/>
<proteinExistence type="predicted"/>
<evidence type="ECO:0000313" key="2">
    <source>
        <dbReference type="EMBL" id="AYC40348.1"/>
    </source>
</evidence>
<dbReference type="Pfam" id="PF14026">
    <property type="entry name" value="SCO4226-like"/>
    <property type="match status" value="1"/>
</dbReference>
<feature type="region of interest" description="Disordered" evidence="1">
    <location>
        <begin position="1"/>
        <end position="27"/>
    </location>
</feature>
<evidence type="ECO:0008006" key="4">
    <source>
        <dbReference type="Google" id="ProtNLM"/>
    </source>
</evidence>
<dbReference type="InterPro" id="IPR025336">
    <property type="entry name" value="SCO4226-like"/>
</dbReference>
<dbReference type="NCBIfam" id="NF033706">
    <property type="entry name" value="Ni_bind_SCO4226"/>
    <property type="match status" value="1"/>
</dbReference>
<dbReference type="Proteomes" id="UP000265765">
    <property type="component" value="Chromosome"/>
</dbReference>
<organism evidence="2 3">
    <name type="scientific">Streptomyces griseorubiginosus</name>
    <dbReference type="NCBI Taxonomy" id="67304"/>
    <lineage>
        <taxon>Bacteria</taxon>
        <taxon>Bacillati</taxon>
        <taxon>Actinomycetota</taxon>
        <taxon>Actinomycetes</taxon>
        <taxon>Kitasatosporales</taxon>
        <taxon>Streptomycetaceae</taxon>
        <taxon>Streptomyces</taxon>
    </lineage>
</organism>
<gene>
    <name evidence="2" type="ORF">DWG14_04611</name>
</gene>
<dbReference type="Gene3D" id="3.30.70.3090">
    <property type="entry name" value="ORF SCO4226, nickel-binding ferredoxin-like monomer"/>
    <property type="match status" value="1"/>
</dbReference>
<reference evidence="2 3" key="1">
    <citation type="submission" date="2018-09" db="EMBL/GenBank/DDBJ databases">
        <title>Production of Trimethoprim by Streptomyces sp. 3E-1.</title>
        <authorList>
            <person name="Kang H.J."/>
            <person name="Kim S.B."/>
        </authorList>
    </citation>
    <scope>NUCLEOTIDE SEQUENCE [LARGE SCALE GENOMIC DNA]</scope>
    <source>
        <strain evidence="2 3">3E-1</strain>
    </source>
</reference>
<evidence type="ECO:0000256" key="1">
    <source>
        <dbReference type="SAM" id="MobiDB-lite"/>
    </source>
</evidence>
<name>A0AAI8L2U8_9ACTN</name>
<accession>A0AAI8L2U8</accession>